<sequence>MNEAKASVERQKLPMNPIRNDWADIAKGIGIMLVVYGHVARGVMSAKLGSESEVLRIADDVIYSFHMPLFFFLSGLFFQSSFVARGRLGMVENKVQTILYPYVVWSLLQGGVEVLLSKYTNGGATLSELATLAWQPRAQLWFLYVLFLVFALAVLLYPRRRFGTGACILIALIGAIAFVWSDLIPDVWVLVRLSTSFVFFSVGVLFSKYERDLPEVNWWGISFMLLLFALCQMLTINHSLQRVSAWMLFVSLLGTMCVVVMSKRIAVLQPRWLVALGAASMAIYLMHILAGSGTRIVLSKVFGIESVSVHLALGTAVGLTAPLLADKMIKRFRLTFLYVAPIPSRGQPPTA</sequence>
<reference evidence="3 4" key="1">
    <citation type="submission" date="2023-04" db="EMBL/GenBank/DDBJ databases">
        <title>Lysobacter sp. strain UC isolated from soil sample.</title>
        <authorList>
            <person name="Choksket S."/>
            <person name="Harshvardhan F."/>
            <person name="Rana R."/>
            <person name="Patil P.B."/>
            <person name="Korpole S."/>
        </authorList>
    </citation>
    <scope>NUCLEOTIDE SEQUENCE [LARGE SCALE GENOMIC DNA]</scope>
    <source>
        <strain evidence="3 4">UC</strain>
    </source>
</reference>
<feature type="transmembrane region" description="Helical" evidence="1">
    <location>
        <begin position="162"/>
        <end position="181"/>
    </location>
</feature>
<feature type="domain" description="Acyltransferase 3" evidence="2">
    <location>
        <begin position="20"/>
        <end position="321"/>
    </location>
</feature>
<feature type="transmembrane region" description="Helical" evidence="1">
    <location>
        <begin position="61"/>
        <end position="78"/>
    </location>
</feature>
<feature type="transmembrane region" description="Helical" evidence="1">
    <location>
        <begin position="243"/>
        <end position="260"/>
    </location>
</feature>
<keyword evidence="3" id="KW-0808">Transferase</keyword>
<dbReference type="Pfam" id="PF01757">
    <property type="entry name" value="Acyl_transf_3"/>
    <property type="match status" value="1"/>
</dbReference>
<dbReference type="Proteomes" id="UP001233535">
    <property type="component" value="Unassembled WGS sequence"/>
</dbReference>
<gene>
    <name evidence="3" type="ORF">P8609_09935</name>
</gene>
<proteinExistence type="predicted"/>
<dbReference type="PANTHER" id="PTHR37312:SF1">
    <property type="entry name" value="MEMBRANE-BOUND ACYLTRANSFERASE YKRP-RELATED"/>
    <property type="match status" value="1"/>
</dbReference>
<feature type="transmembrane region" description="Helical" evidence="1">
    <location>
        <begin position="187"/>
        <end position="206"/>
    </location>
</feature>
<comment type="caution">
    <text evidence="3">The sequence shown here is derived from an EMBL/GenBank/DDBJ whole genome shotgun (WGS) entry which is preliminary data.</text>
</comment>
<keyword evidence="4" id="KW-1185">Reference proteome</keyword>
<evidence type="ECO:0000256" key="1">
    <source>
        <dbReference type="SAM" id="Phobius"/>
    </source>
</evidence>
<evidence type="ECO:0000313" key="4">
    <source>
        <dbReference type="Proteomes" id="UP001233535"/>
    </source>
</evidence>
<dbReference type="InterPro" id="IPR052734">
    <property type="entry name" value="Nod_factor_acetyltransferase"/>
</dbReference>
<dbReference type="GO" id="GO:0016746">
    <property type="term" value="F:acyltransferase activity"/>
    <property type="evidence" value="ECO:0007669"/>
    <property type="project" value="UniProtKB-KW"/>
</dbReference>
<dbReference type="InterPro" id="IPR002656">
    <property type="entry name" value="Acyl_transf_3_dom"/>
</dbReference>
<keyword evidence="1" id="KW-1133">Transmembrane helix</keyword>
<evidence type="ECO:0000313" key="3">
    <source>
        <dbReference type="EMBL" id="MDR0183286.1"/>
    </source>
</evidence>
<keyword evidence="3" id="KW-0012">Acyltransferase</keyword>
<evidence type="ECO:0000259" key="2">
    <source>
        <dbReference type="Pfam" id="PF01757"/>
    </source>
</evidence>
<name>A0ABU1CDM1_9GAMM</name>
<accession>A0ABU1CDM1</accession>
<feature type="transmembrane region" description="Helical" evidence="1">
    <location>
        <begin position="139"/>
        <end position="157"/>
    </location>
</feature>
<feature type="transmembrane region" description="Helical" evidence="1">
    <location>
        <begin position="218"/>
        <end position="237"/>
    </location>
</feature>
<organism evidence="3 4">
    <name type="scientific">Lysobacter arvi</name>
    <dbReference type="NCBI Taxonomy" id="3038776"/>
    <lineage>
        <taxon>Bacteria</taxon>
        <taxon>Pseudomonadati</taxon>
        <taxon>Pseudomonadota</taxon>
        <taxon>Gammaproteobacteria</taxon>
        <taxon>Lysobacterales</taxon>
        <taxon>Lysobacteraceae</taxon>
        <taxon>Lysobacter</taxon>
    </lineage>
</organism>
<feature type="transmembrane region" description="Helical" evidence="1">
    <location>
        <begin position="302"/>
        <end position="325"/>
    </location>
</feature>
<feature type="transmembrane region" description="Helical" evidence="1">
    <location>
        <begin position="99"/>
        <end position="119"/>
    </location>
</feature>
<dbReference type="EMBL" id="JARUHG010000002">
    <property type="protein sequence ID" value="MDR0183286.1"/>
    <property type="molecule type" value="Genomic_DNA"/>
</dbReference>
<protein>
    <submittedName>
        <fullName evidence="3">Acyltransferase</fullName>
        <ecNumber evidence="3">2.3.1.-</ecNumber>
    </submittedName>
</protein>
<feature type="transmembrane region" description="Helical" evidence="1">
    <location>
        <begin position="21"/>
        <end position="41"/>
    </location>
</feature>
<feature type="transmembrane region" description="Helical" evidence="1">
    <location>
        <begin position="272"/>
        <end position="290"/>
    </location>
</feature>
<keyword evidence="1" id="KW-0472">Membrane</keyword>
<dbReference type="PANTHER" id="PTHR37312">
    <property type="entry name" value="MEMBRANE-BOUND ACYLTRANSFERASE YKRP-RELATED"/>
    <property type="match status" value="1"/>
</dbReference>
<keyword evidence="1" id="KW-0812">Transmembrane</keyword>
<dbReference type="EC" id="2.3.1.-" evidence="3"/>